<dbReference type="InterPro" id="IPR000719">
    <property type="entry name" value="Prot_kinase_dom"/>
</dbReference>
<evidence type="ECO:0000313" key="12">
    <source>
        <dbReference type="Proteomes" id="UP000030748"/>
    </source>
</evidence>
<dbReference type="Proteomes" id="UP000030748">
    <property type="component" value="Unassembled WGS sequence"/>
</dbReference>
<dbReference type="OMA" id="GSICQAC"/>
<name>A0A022Q2G1_ERYGU</name>
<evidence type="ECO:0000259" key="10">
    <source>
        <dbReference type="PROSITE" id="PS50011"/>
    </source>
</evidence>
<dbReference type="Pfam" id="PF13540">
    <property type="entry name" value="RCC1_2"/>
    <property type="match status" value="1"/>
</dbReference>
<dbReference type="PROSITE" id="PS50011">
    <property type="entry name" value="PROTEIN_KINASE_DOM"/>
    <property type="match status" value="1"/>
</dbReference>
<proteinExistence type="predicted"/>
<feature type="compositionally biased region" description="Pro residues" evidence="7">
    <location>
        <begin position="349"/>
        <end position="364"/>
    </location>
</feature>
<gene>
    <name evidence="11" type="ORF">MIMGU_mgv1a001600mg</name>
</gene>
<reference evidence="11 12" key="1">
    <citation type="journal article" date="2013" name="Proc. Natl. Acad. Sci. U.S.A.">
        <title>Fine-scale variation in meiotic recombination in Mimulus inferred from population shotgun sequencing.</title>
        <authorList>
            <person name="Hellsten U."/>
            <person name="Wright K.M."/>
            <person name="Jenkins J."/>
            <person name="Shu S."/>
            <person name="Yuan Y."/>
            <person name="Wessler S.R."/>
            <person name="Schmutz J."/>
            <person name="Willis J.H."/>
            <person name="Rokhsar D.S."/>
        </authorList>
    </citation>
    <scope>NUCLEOTIDE SEQUENCE [LARGE SCALE GENOMIC DNA]</scope>
    <source>
        <strain evidence="12">cv. DUN x IM62</strain>
    </source>
</reference>
<dbReference type="GO" id="GO:0005524">
    <property type="term" value="F:ATP binding"/>
    <property type="evidence" value="ECO:0007669"/>
    <property type="project" value="UniProtKB-UniRule"/>
</dbReference>
<dbReference type="EMBL" id="KI632191">
    <property type="protein sequence ID" value="EYU22822.1"/>
    <property type="molecule type" value="Genomic_DNA"/>
</dbReference>
<feature type="region of interest" description="Disordered" evidence="7">
    <location>
        <begin position="348"/>
        <end position="371"/>
    </location>
</feature>
<evidence type="ECO:0000313" key="11">
    <source>
        <dbReference type="EMBL" id="EYU22822.1"/>
    </source>
</evidence>
<dbReference type="PROSITE" id="PS00107">
    <property type="entry name" value="PROTEIN_KINASE_ATP"/>
    <property type="match status" value="1"/>
</dbReference>
<feature type="domain" description="Protein kinase" evidence="10">
    <location>
        <begin position="476"/>
        <end position="767"/>
    </location>
</feature>
<evidence type="ECO:0000256" key="6">
    <source>
        <dbReference type="PROSITE-ProRule" id="PRU10141"/>
    </source>
</evidence>
<dbReference type="Gene3D" id="3.30.200.20">
    <property type="entry name" value="Phosphorylase Kinase, domain 1"/>
    <property type="match status" value="1"/>
</dbReference>
<feature type="chain" id="PRO_5001506514" description="Protein kinase domain-containing protein" evidence="9">
    <location>
        <begin position="25"/>
        <end position="787"/>
    </location>
</feature>
<dbReference type="PANTHER" id="PTHR46146">
    <property type="entry name" value="SERINE/THREONINE-PROTEIN KINASE-LIKE PROTEIN CCR4"/>
    <property type="match status" value="1"/>
</dbReference>
<dbReference type="Gene3D" id="2.130.10.30">
    <property type="entry name" value="Regulator of chromosome condensation 1/beta-lactamase-inhibitor protein II"/>
    <property type="match status" value="1"/>
</dbReference>
<keyword evidence="2" id="KW-0808">Transferase</keyword>
<keyword evidence="8" id="KW-1133">Transmembrane helix</keyword>
<accession>A0A022Q2G1</accession>
<keyword evidence="8" id="KW-0812">Transmembrane</keyword>
<dbReference type="GO" id="GO:0042803">
    <property type="term" value="F:protein homodimerization activity"/>
    <property type="evidence" value="ECO:0007669"/>
    <property type="project" value="UniProtKB-ARBA"/>
</dbReference>
<keyword evidence="1" id="KW-0723">Serine/threonine-protein kinase</keyword>
<dbReference type="SUPFAM" id="SSF56112">
    <property type="entry name" value="Protein kinase-like (PK-like)"/>
    <property type="match status" value="1"/>
</dbReference>
<keyword evidence="4" id="KW-0418">Kinase</keyword>
<evidence type="ECO:0000256" key="9">
    <source>
        <dbReference type="SAM" id="SignalP"/>
    </source>
</evidence>
<dbReference type="GO" id="GO:0004674">
    <property type="term" value="F:protein serine/threonine kinase activity"/>
    <property type="evidence" value="ECO:0007669"/>
    <property type="project" value="UniProtKB-KW"/>
</dbReference>
<dbReference type="PANTHER" id="PTHR46146:SF4">
    <property type="entry name" value="SERINE_THREONINE-PROTEIN KINASE-LIKE PROTEIN CCR4"/>
    <property type="match status" value="1"/>
</dbReference>
<dbReference type="eggNOG" id="KOG1187">
    <property type="taxonomic scope" value="Eukaryota"/>
</dbReference>
<dbReference type="PhylomeDB" id="A0A022Q2G1"/>
<dbReference type="OrthoDB" id="61110at2759"/>
<dbReference type="Pfam" id="PF00069">
    <property type="entry name" value="Pkinase"/>
    <property type="match status" value="1"/>
</dbReference>
<evidence type="ECO:0000256" key="3">
    <source>
        <dbReference type="ARBA" id="ARBA00022741"/>
    </source>
</evidence>
<sequence length="787" mass="85500">MAIQSVNSTLFALLIISIFPFTHSLSTVAISETGNQTLVCAITHSAANNQTPSSFLNCTGYPQRIQIPLNPQLNSVSGVVGGNGFICALTSSHPSSTSVMVCWRFSDINSNMTYTRLYKGPILTDLASGNSRICGLVNSSTSLQCWPWKDSNFTDAAANTFSSSLAVGENSLCGLSEFGQVRCFGSDRNVTDFVPDGRFSLVEAGFRHACAISTNGSLDCWGNMEGERPQGEFTSLALGENRSCAIRRINGTVICWGENGFDLPQLLRNESFISIKAKRRVFCGVETSNFTLFCWGNEGFDSNPKVLDDVIPGPCRSREKCACGPLPNSGGYCDQGLMICENCPAHSPSLPPPPPQSPPPPAPPSSATISGGGKKWSSKMVAFVVVGSVGSFSFLLALSIFLFLRYIKIRGSRIHDSGRLEEGGPPPSQSNSRQASASQPIPPPLLRKLSHLISMGNGGHLEEFPLEKLLKATENFSEENKIGNGSFGSVYLATLDDGRKVAVKRAENSSTSSYVGPTKRGGQEEKDLAFANELEFLSRLNHKNLVRLLGYCEDSNELILVYEYLENGTLFDHLHKNLDNSPLSSWPMRIKLALDAARGIEYLHEYAVPHVIHRDIKSSNVLIDSTWTARVADFGLSLMGPHEEEGHLSLRAAGTMGYMDPEYYRLQILTTKSDVYSFGIVLLELLSGLRAIHKNENGVPRNVVDYVVPYIVKDDIHRVLDTRVPPPTPFEIEAVAYVGYLAADCVSLEGKDRPSMSEVVNSLDRALVACLAPPVLSRSTTASSASL</sequence>
<evidence type="ECO:0000256" key="7">
    <source>
        <dbReference type="SAM" id="MobiDB-lite"/>
    </source>
</evidence>
<protein>
    <recommendedName>
        <fullName evidence="10">Protein kinase domain-containing protein</fullName>
    </recommendedName>
</protein>
<dbReference type="SUPFAM" id="SSF50985">
    <property type="entry name" value="RCC1/BLIP-II"/>
    <property type="match status" value="1"/>
</dbReference>
<dbReference type="SMART" id="SM00220">
    <property type="entry name" value="S_TKc"/>
    <property type="match status" value="1"/>
</dbReference>
<evidence type="ECO:0000256" key="8">
    <source>
        <dbReference type="SAM" id="Phobius"/>
    </source>
</evidence>
<dbReference type="FunFam" id="3.30.200.20:FF:000039">
    <property type="entry name" value="receptor-like protein kinase FERONIA"/>
    <property type="match status" value="1"/>
</dbReference>
<keyword evidence="12" id="KW-1185">Reference proteome</keyword>
<keyword evidence="5 6" id="KW-0067">ATP-binding</keyword>
<feature type="transmembrane region" description="Helical" evidence="8">
    <location>
        <begin position="380"/>
        <end position="404"/>
    </location>
</feature>
<keyword evidence="8" id="KW-0472">Membrane</keyword>
<dbReference type="CDD" id="cd14066">
    <property type="entry name" value="STKc_IRAK"/>
    <property type="match status" value="1"/>
</dbReference>
<evidence type="ECO:0000256" key="4">
    <source>
        <dbReference type="ARBA" id="ARBA00022777"/>
    </source>
</evidence>
<dbReference type="InterPro" id="IPR017441">
    <property type="entry name" value="Protein_kinase_ATP_BS"/>
</dbReference>
<dbReference type="InterPro" id="IPR008271">
    <property type="entry name" value="Ser/Thr_kinase_AS"/>
</dbReference>
<evidence type="ECO:0000256" key="1">
    <source>
        <dbReference type="ARBA" id="ARBA00022527"/>
    </source>
</evidence>
<keyword evidence="9" id="KW-0732">Signal</keyword>
<keyword evidence="3 6" id="KW-0547">Nucleotide-binding</keyword>
<dbReference type="InterPro" id="IPR011009">
    <property type="entry name" value="Kinase-like_dom_sf"/>
</dbReference>
<feature type="signal peptide" evidence="9">
    <location>
        <begin position="1"/>
        <end position="24"/>
    </location>
</feature>
<dbReference type="InterPro" id="IPR009091">
    <property type="entry name" value="RCC1/BLIP-II"/>
</dbReference>
<feature type="binding site" evidence="6">
    <location>
        <position position="504"/>
    </location>
    <ligand>
        <name>ATP</name>
        <dbReference type="ChEBI" id="CHEBI:30616"/>
    </ligand>
</feature>
<feature type="region of interest" description="Disordered" evidence="7">
    <location>
        <begin position="416"/>
        <end position="441"/>
    </location>
</feature>
<evidence type="ECO:0000256" key="5">
    <source>
        <dbReference type="ARBA" id="ARBA00022840"/>
    </source>
</evidence>
<dbReference type="Gene3D" id="1.10.510.10">
    <property type="entry name" value="Transferase(Phosphotransferase) domain 1"/>
    <property type="match status" value="1"/>
</dbReference>
<feature type="compositionally biased region" description="Low complexity" evidence="7">
    <location>
        <begin position="429"/>
        <end position="439"/>
    </location>
</feature>
<dbReference type="KEGG" id="egt:105974396"/>
<dbReference type="STRING" id="4155.A0A022Q2G1"/>
<organism evidence="11 12">
    <name type="scientific">Erythranthe guttata</name>
    <name type="common">Yellow monkey flower</name>
    <name type="synonym">Mimulus guttatus</name>
    <dbReference type="NCBI Taxonomy" id="4155"/>
    <lineage>
        <taxon>Eukaryota</taxon>
        <taxon>Viridiplantae</taxon>
        <taxon>Streptophyta</taxon>
        <taxon>Embryophyta</taxon>
        <taxon>Tracheophyta</taxon>
        <taxon>Spermatophyta</taxon>
        <taxon>Magnoliopsida</taxon>
        <taxon>eudicotyledons</taxon>
        <taxon>Gunneridae</taxon>
        <taxon>Pentapetalae</taxon>
        <taxon>asterids</taxon>
        <taxon>lamiids</taxon>
        <taxon>Lamiales</taxon>
        <taxon>Phrymaceae</taxon>
        <taxon>Erythranthe</taxon>
    </lineage>
</organism>
<evidence type="ECO:0000256" key="2">
    <source>
        <dbReference type="ARBA" id="ARBA00022679"/>
    </source>
</evidence>
<dbReference type="AlphaFoldDB" id="A0A022Q2G1"/>
<dbReference type="PROSITE" id="PS00108">
    <property type="entry name" value="PROTEIN_KINASE_ST"/>
    <property type="match status" value="1"/>
</dbReference>